<comment type="caution">
    <text evidence="3">The sequence shown here is derived from an EMBL/GenBank/DDBJ whole genome shotgun (WGS) entry which is preliminary data.</text>
</comment>
<reference evidence="3" key="1">
    <citation type="submission" date="2021-02" db="EMBL/GenBank/DDBJ databases">
        <authorList>
            <person name="Nowell W R."/>
        </authorList>
    </citation>
    <scope>NUCLEOTIDE SEQUENCE</scope>
    <source>
        <strain evidence="3">Ploen Becks lab</strain>
    </source>
</reference>
<feature type="non-terminal residue" evidence="3">
    <location>
        <position position="64"/>
    </location>
</feature>
<keyword evidence="1" id="KW-0511">Multifunctional enzyme</keyword>
<dbReference type="InterPro" id="IPR041577">
    <property type="entry name" value="RT_RNaseH_2"/>
</dbReference>
<dbReference type="Pfam" id="PF17919">
    <property type="entry name" value="RT_RNaseH_2"/>
    <property type="match status" value="1"/>
</dbReference>
<dbReference type="Proteomes" id="UP000663879">
    <property type="component" value="Unassembled WGS sequence"/>
</dbReference>
<gene>
    <name evidence="3" type="ORF">OXX778_LOCUS7245</name>
</gene>
<dbReference type="SUPFAM" id="SSF56672">
    <property type="entry name" value="DNA/RNA polymerases"/>
    <property type="match status" value="1"/>
</dbReference>
<name>A0A813TZI2_9BILA</name>
<evidence type="ECO:0000313" key="3">
    <source>
        <dbReference type="EMBL" id="CAF0816626.1"/>
    </source>
</evidence>
<feature type="domain" description="Reverse transcriptase/retrotransposon-derived protein RNase H-like" evidence="2">
    <location>
        <begin position="1"/>
        <end position="64"/>
    </location>
</feature>
<sequence>MHLKTDACDYGYGSVLEQEQEDGTSKPIAYFSKNYTPTEKNYSTPEKELLSVVKSIEENHQYLY</sequence>
<dbReference type="OrthoDB" id="427924at2759"/>
<dbReference type="EMBL" id="CAJNOC010000915">
    <property type="protein sequence ID" value="CAF0816626.1"/>
    <property type="molecule type" value="Genomic_DNA"/>
</dbReference>
<dbReference type="AlphaFoldDB" id="A0A813TZI2"/>
<keyword evidence="4" id="KW-1185">Reference proteome</keyword>
<accession>A0A813TZI2</accession>
<evidence type="ECO:0000256" key="1">
    <source>
        <dbReference type="ARBA" id="ARBA00023268"/>
    </source>
</evidence>
<dbReference type="PANTHER" id="PTHR37984">
    <property type="entry name" value="PROTEIN CBG26694"/>
    <property type="match status" value="1"/>
</dbReference>
<dbReference type="GO" id="GO:0003824">
    <property type="term" value="F:catalytic activity"/>
    <property type="evidence" value="ECO:0007669"/>
    <property type="project" value="UniProtKB-KW"/>
</dbReference>
<dbReference type="PANTHER" id="PTHR37984:SF5">
    <property type="entry name" value="PROTEIN NYNRIN-LIKE"/>
    <property type="match status" value="1"/>
</dbReference>
<dbReference type="Gene3D" id="3.10.20.370">
    <property type="match status" value="1"/>
</dbReference>
<organism evidence="3 4">
    <name type="scientific">Brachionus calyciflorus</name>
    <dbReference type="NCBI Taxonomy" id="104777"/>
    <lineage>
        <taxon>Eukaryota</taxon>
        <taxon>Metazoa</taxon>
        <taxon>Spiralia</taxon>
        <taxon>Gnathifera</taxon>
        <taxon>Rotifera</taxon>
        <taxon>Eurotatoria</taxon>
        <taxon>Monogononta</taxon>
        <taxon>Pseudotrocha</taxon>
        <taxon>Ploima</taxon>
        <taxon>Brachionidae</taxon>
        <taxon>Brachionus</taxon>
    </lineage>
</organism>
<proteinExistence type="predicted"/>
<protein>
    <recommendedName>
        <fullName evidence="2">Reverse transcriptase/retrotransposon-derived protein RNase H-like domain-containing protein</fullName>
    </recommendedName>
</protein>
<evidence type="ECO:0000259" key="2">
    <source>
        <dbReference type="Pfam" id="PF17919"/>
    </source>
</evidence>
<dbReference type="FunFam" id="3.10.20.370:FF:000001">
    <property type="entry name" value="Retrovirus-related Pol polyprotein from transposon 17.6-like protein"/>
    <property type="match status" value="1"/>
</dbReference>
<dbReference type="InterPro" id="IPR050951">
    <property type="entry name" value="Retrovirus_Pol_polyprotein"/>
</dbReference>
<dbReference type="InterPro" id="IPR043502">
    <property type="entry name" value="DNA/RNA_pol_sf"/>
</dbReference>
<evidence type="ECO:0000313" key="4">
    <source>
        <dbReference type="Proteomes" id="UP000663879"/>
    </source>
</evidence>